<comment type="caution">
    <text evidence="5">The sequence shown here is derived from an EMBL/GenBank/DDBJ whole genome shotgun (WGS) entry which is preliminary data.</text>
</comment>
<dbReference type="SUPFAM" id="SSF53649">
    <property type="entry name" value="Alkaline phosphatase-like"/>
    <property type="match status" value="1"/>
</dbReference>
<evidence type="ECO:0000256" key="4">
    <source>
        <dbReference type="SAM" id="SignalP"/>
    </source>
</evidence>
<evidence type="ECO:0000256" key="2">
    <source>
        <dbReference type="ARBA" id="ARBA00023026"/>
    </source>
</evidence>
<keyword evidence="6" id="KW-1185">Reference proteome</keyword>
<evidence type="ECO:0000313" key="5">
    <source>
        <dbReference type="EMBL" id="GAA4636978.1"/>
    </source>
</evidence>
<dbReference type="InterPro" id="IPR011964">
    <property type="entry name" value="YVTN_b-propeller_repeat"/>
</dbReference>
<dbReference type="Proteomes" id="UP001501442">
    <property type="component" value="Unassembled WGS sequence"/>
</dbReference>
<gene>
    <name evidence="5" type="ORF">GCM10023196_088980</name>
</gene>
<dbReference type="RefSeq" id="WP_345439956.1">
    <property type="nucleotide sequence ID" value="NZ_BAABHK010000018.1"/>
</dbReference>
<dbReference type="InterPro" id="IPR017850">
    <property type="entry name" value="Alkaline_phosphatase_core_sf"/>
</dbReference>
<dbReference type="PANTHER" id="PTHR47197:SF3">
    <property type="entry name" value="DIHYDRO-HEME D1 DEHYDROGENASE"/>
    <property type="match status" value="1"/>
</dbReference>
<feature type="chain" id="PRO_5046022174" evidence="4">
    <location>
        <begin position="26"/>
        <end position="922"/>
    </location>
</feature>
<dbReference type="InterPro" id="IPR051200">
    <property type="entry name" value="Host-pathogen_enzymatic-act"/>
</dbReference>
<accession>A0ABP8USH3</accession>
<keyword evidence="2" id="KW-0843">Virulence</keyword>
<dbReference type="NCBIfam" id="TIGR02276">
    <property type="entry name" value="beta_rpt_yvtn"/>
    <property type="match status" value="1"/>
</dbReference>
<feature type="signal peptide" evidence="4">
    <location>
        <begin position="1"/>
        <end position="25"/>
    </location>
</feature>
<dbReference type="SUPFAM" id="SSF50969">
    <property type="entry name" value="YVTN repeat-like/Quinoprotein amine dehydrogenase"/>
    <property type="match status" value="1"/>
</dbReference>
<proteinExistence type="predicted"/>
<keyword evidence="4" id="KW-0732">Signal</keyword>
<organism evidence="5 6">
    <name type="scientific">Actinoallomurus vinaceus</name>
    <dbReference type="NCBI Taxonomy" id="1080074"/>
    <lineage>
        <taxon>Bacteria</taxon>
        <taxon>Bacillati</taxon>
        <taxon>Actinomycetota</taxon>
        <taxon>Actinomycetes</taxon>
        <taxon>Streptosporangiales</taxon>
        <taxon>Thermomonosporaceae</taxon>
        <taxon>Actinoallomurus</taxon>
    </lineage>
</organism>
<evidence type="ECO:0000256" key="3">
    <source>
        <dbReference type="SAM" id="MobiDB-lite"/>
    </source>
</evidence>
<protein>
    <submittedName>
        <fullName evidence="5">Alkaline phosphatase family protein</fullName>
    </submittedName>
</protein>
<dbReference type="Pfam" id="PF04185">
    <property type="entry name" value="Phosphoesterase"/>
    <property type="match status" value="1"/>
</dbReference>
<dbReference type="InterPro" id="IPR015943">
    <property type="entry name" value="WD40/YVTN_repeat-like_dom_sf"/>
</dbReference>
<dbReference type="Gene3D" id="2.130.10.10">
    <property type="entry name" value="YVTN repeat-like/Quinoprotein amine dehydrogenase"/>
    <property type="match status" value="2"/>
</dbReference>
<dbReference type="PANTHER" id="PTHR47197">
    <property type="entry name" value="PROTEIN NIRF"/>
    <property type="match status" value="1"/>
</dbReference>
<keyword evidence="1" id="KW-0378">Hydrolase</keyword>
<reference evidence="6" key="1">
    <citation type="journal article" date="2019" name="Int. J. Syst. Evol. Microbiol.">
        <title>The Global Catalogue of Microorganisms (GCM) 10K type strain sequencing project: providing services to taxonomists for standard genome sequencing and annotation.</title>
        <authorList>
            <consortium name="The Broad Institute Genomics Platform"/>
            <consortium name="The Broad Institute Genome Sequencing Center for Infectious Disease"/>
            <person name="Wu L."/>
            <person name="Ma J."/>
        </authorList>
    </citation>
    <scope>NUCLEOTIDE SEQUENCE [LARGE SCALE GENOMIC DNA]</scope>
    <source>
        <strain evidence="6">JCM 17939</strain>
    </source>
</reference>
<evidence type="ECO:0000313" key="6">
    <source>
        <dbReference type="Proteomes" id="UP001501442"/>
    </source>
</evidence>
<name>A0ABP8USH3_9ACTN</name>
<dbReference type="InterPro" id="IPR011044">
    <property type="entry name" value="Quino_amine_DH_bsu"/>
</dbReference>
<dbReference type="InterPro" id="IPR007312">
    <property type="entry name" value="Phosphoesterase"/>
</dbReference>
<sequence>MARRLLSMPVLGIAMALATSTAAFAAGVTSQNKPLADHLVGRQADGSVLTPDNQYVTPAGVSIEQSGRPMDLAVRPDGKTAVDLTKSGAGLFTVVDLVGQKVVQQYTPPKGTGSGNVGVGGLLYSQDGNTLYAAQGSDVLKFAVAADGTLSSPSVIKLPADANVPKDATGAAAQPLPTDLAWTPDGSHILVVLDGWDRLGVLDPATSTLTAQTSVGVAPRDVVVVGNHAFVSNEGGRKPADGDVTNLSYDSPVVADKVDGRASTGTVSEVDLATNEVVKTYRLGLDPSSMLAHGTEVLVTNSSDDTVSVIDTAAQRVTQTFNVNPLPGQPFGSSPNALEFLDPSHLVVSLGRNNALAVYEYRGARRPVAFDGLIPTAWYPGTLHWNATLNKLVVANQAGVGALGKDGTISEGPGTTPATGRQVYADVGTVGLVDRPTRAQIAKYTAQVFRNNQWLGLRARNQKGSRRTRPTALPLRVGDPSKIKHVFMIVKENRTYDQVLGDDPRGNGNPAYAQFGQKTTPNIHALAQQFPLIDNLYSDGTNSAVGHTWLDAGFVNDYLERSYANYIRDYGQPDAMVYPKSGFLWDNAQAHGLTAHVWGEYAEFWNAPGGAVCPGTWADWYKDSQILEGKATGTPHVPVGYCQTTADVPSLDKVLSRDFPNFQTNIPDQYRADLFTRDLQQYEKNGKLPALNMLWVMDDHTNGLNKGYPTPSAMVADNDLATGRIIDAISHSKYWKDSAVFVVEDDSQNGIDHVDGHRNVTLIASPYAKRGAVDHTYYSQLNVVRTIEQILGLPPMNQLDMAAEPMYGAFTDRPDFTPYTALPNQIPLDTMNGTAAQATDPMQKAWLAWSEKQNFKSEDQLAFAPFNRLTWYATTGWKRPYPGDSKVMTPEEVLKKFPQTTVTGGVDNDIPSSRAQVPHKAN</sequence>
<dbReference type="Gene3D" id="3.40.720.10">
    <property type="entry name" value="Alkaline Phosphatase, subunit A"/>
    <property type="match status" value="1"/>
</dbReference>
<dbReference type="EMBL" id="BAABHK010000018">
    <property type="protein sequence ID" value="GAA4636978.1"/>
    <property type="molecule type" value="Genomic_DNA"/>
</dbReference>
<evidence type="ECO:0000256" key="1">
    <source>
        <dbReference type="ARBA" id="ARBA00022801"/>
    </source>
</evidence>
<feature type="region of interest" description="Disordered" evidence="3">
    <location>
        <begin position="898"/>
        <end position="922"/>
    </location>
</feature>